<organism evidence="3 4">
    <name type="scientific">Colwellia echini</name>
    <dbReference type="NCBI Taxonomy" id="1982103"/>
    <lineage>
        <taxon>Bacteria</taxon>
        <taxon>Pseudomonadati</taxon>
        <taxon>Pseudomonadota</taxon>
        <taxon>Gammaproteobacteria</taxon>
        <taxon>Alteromonadales</taxon>
        <taxon>Colwelliaceae</taxon>
        <taxon>Colwellia</taxon>
    </lineage>
</organism>
<feature type="domain" description="FIST" evidence="1">
    <location>
        <begin position="31"/>
        <end position="220"/>
    </location>
</feature>
<dbReference type="SMART" id="SM01204">
    <property type="entry name" value="FIST_C"/>
    <property type="match status" value="1"/>
</dbReference>
<keyword evidence="4" id="KW-1185">Reference proteome</keyword>
<reference evidence="3 4" key="1">
    <citation type="submission" date="2019-08" db="EMBL/GenBank/DDBJ databases">
        <title>Microbe sample from Colwellia echini.</title>
        <authorList>
            <person name="Christiansen L."/>
            <person name="Pathiraja D."/>
            <person name="Schultz-Johansen M."/>
            <person name="Choi I.-G."/>
            <person name="Stougaard P."/>
        </authorList>
    </citation>
    <scope>NUCLEOTIDE SEQUENCE [LARGE SCALE GENOMIC DNA]</scope>
    <source>
        <strain evidence="3 4">A3</strain>
    </source>
</reference>
<dbReference type="PANTHER" id="PTHR40252:SF2">
    <property type="entry name" value="BLR0328 PROTEIN"/>
    <property type="match status" value="1"/>
</dbReference>
<dbReference type="Proteomes" id="UP000815846">
    <property type="component" value="Unassembled WGS sequence"/>
</dbReference>
<evidence type="ECO:0000313" key="4">
    <source>
        <dbReference type="Proteomes" id="UP000815846"/>
    </source>
</evidence>
<dbReference type="Pfam" id="PF08495">
    <property type="entry name" value="FIST"/>
    <property type="match status" value="1"/>
</dbReference>
<feature type="domain" description="FIST C-domain" evidence="2">
    <location>
        <begin position="221"/>
        <end position="366"/>
    </location>
</feature>
<evidence type="ECO:0000313" key="3">
    <source>
        <dbReference type="EMBL" id="TYK64334.1"/>
    </source>
</evidence>
<evidence type="ECO:0000259" key="2">
    <source>
        <dbReference type="SMART" id="SM01204"/>
    </source>
</evidence>
<dbReference type="RefSeq" id="WP_101344779.1">
    <property type="nucleotide sequence ID" value="NZ_PJAI02000029.1"/>
</dbReference>
<evidence type="ECO:0000259" key="1">
    <source>
        <dbReference type="SMART" id="SM00897"/>
    </source>
</evidence>
<evidence type="ECO:0008006" key="5">
    <source>
        <dbReference type="Google" id="ProtNLM"/>
    </source>
</evidence>
<dbReference type="InterPro" id="IPR013702">
    <property type="entry name" value="FIST_domain_N"/>
</dbReference>
<sequence length="383" mass="42586">MNKDLFTWYTQSDTLADLIIGLRLAESSGAKSLLLLTCNQNIYPEEELSSLLTHCSLPIFGGIYPMITYQETLLKHGALIIGFNQAYNVTLFANLDLCKTEEHFESVINSQLSATQDFAQNDSFLMFYDGLMTNIEDFIDSFFECLDHGISIVGGGAGYIDFIQRPCLFTNQGLTSNAVLLVTLPSKLTAQVAHGWKTFQGPFLASEVEEQTILSINYQPAFELYSQTIENESQYRFAEESFFDIAKHFPLGIEDINNNLTVRELLVTENGALQCAGKVPINSMVYLLESNVNNLIEAIETAAIELYSTPISTPTEENEQISMVFDCIGRMLYMGDDFGKELEAINKHRNSPALFGVLSIGEIANSQSGAIQLLNKSTVISTW</sequence>
<protein>
    <recommendedName>
        <fullName evidence="5">Histidine kinase</fullName>
    </recommendedName>
</protein>
<dbReference type="InterPro" id="IPR019494">
    <property type="entry name" value="FIST_C"/>
</dbReference>
<comment type="caution">
    <text evidence="3">The sequence shown here is derived from an EMBL/GenBank/DDBJ whole genome shotgun (WGS) entry which is preliminary data.</text>
</comment>
<dbReference type="PANTHER" id="PTHR40252">
    <property type="entry name" value="BLR0328 PROTEIN"/>
    <property type="match status" value="1"/>
</dbReference>
<accession>A0ABY3MT26</accession>
<dbReference type="Pfam" id="PF10442">
    <property type="entry name" value="FIST_C"/>
    <property type="match status" value="1"/>
</dbReference>
<proteinExistence type="predicted"/>
<dbReference type="SMART" id="SM00897">
    <property type="entry name" value="FIST"/>
    <property type="match status" value="1"/>
</dbReference>
<gene>
    <name evidence="3" type="ORF">CWS31_016080</name>
</gene>
<name>A0ABY3MT26_9GAMM</name>
<dbReference type="EMBL" id="PJAI02000029">
    <property type="protein sequence ID" value="TYK64334.1"/>
    <property type="molecule type" value="Genomic_DNA"/>
</dbReference>